<accession>X1RI92</accession>
<name>X1RI92_9ZZZZ</name>
<dbReference type="AlphaFoldDB" id="X1RI92"/>
<dbReference type="GO" id="GO:0003824">
    <property type="term" value="F:catalytic activity"/>
    <property type="evidence" value="ECO:0007669"/>
    <property type="project" value="InterPro"/>
</dbReference>
<feature type="non-terminal residue" evidence="1">
    <location>
        <position position="1"/>
    </location>
</feature>
<sequence length="36" mass="3742">ATGTPSGIGPIQPGDILEASIEKIGTITHEVILERK</sequence>
<dbReference type="Gene3D" id="3.90.850.10">
    <property type="entry name" value="Fumarylacetoacetase-like, C-terminal domain"/>
    <property type="match status" value="1"/>
</dbReference>
<protein>
    <recommendedName>
        <fullName evidence="2">Fumarylacetoacetase-like C-terminal domain-containing protein</fullName>
    </recommendedName>
</protein>
<dbReference type="InterPro" id="IPR036663">
    <property type="entry name" value="Fumarylacetoacetase_C_sf"/>
</dbReference>
<proteinExistence type="predicted"/>
<organism evidence="1">
    <name type="scientific">marine sediment metagenome</name>
    <dbReference type="NCBI Taxonomy" id="412755"/>
    <lineage>
        <taxon>unclassified sequences</taxon>
        <taxon>metagenomes</taxon>
        <taxon>ecological metagenomes</taxon>
    </lineage>
</organism>
<evidence type="ECO:0000313" key="1">
    <source>
        <dbReference type="EMBL" id="GAI80343.1"/>
    </source>
</evidence>
<dbReference type="EMBL" id="BARW01005526">
    <property type="protein sequence ID" value="GAI80343.1"/>
    <property type="molecule type" value="Genomic_DNA"/>
</dbReference>
<reference evidence="1" key="1">
    <citation type="journal article" date="2014" name="Front. Microbiol.">
        <title>High frequency of phylogenetically diverse reductive dehalogenase-homologous genes in deep subseafloor sedimentary metagenomes.</title>
        <authorList>
            <person name="Kawai M."/>
            <person name="Futagami T."/>
            <person name="Toyoda A."/>
            <person name="Takaki Y."/>
            <person name="Nishi S."/>
            <person name="Hori S."/>
            <person name="Arai W."/>
            <person name="Tsubouchi T."/>
            <person name="Morono Y."/>
            <person name="Uchiyama I."/>
            <person name="Ito T."/>
            <person name="Fujiyama A."/>
            <person name="Inagaki F."/>
            <person name="Takami H."/>
        </authorList>
    </citation>
    <scope>NUCLEOTIDE SEQUENCE</scope>
    <source>
        <strain evidence="1">Expedition CK06-06</strain>
    </source>
</reference>
<gene>
    <name evidence="1" type="ORF">S12H4_11967</name>
</gene>
<evidence type="ECO:0008006" key="2">
    <source>
        <dbReference type="Google" id="ProtNLM"/>
    </source>
</evidence>
<dbReference type="SUPFAM" id="SSF56529">
    <property type="entry name" value="FAH"/>
    <property type="match status" value="1"/>
</dbReference>
<comment type="caution">
    <text evidence="1">The sequence shown here is derived from an EMBL/GenBank/DDBJ whole genome shotgun (WGS) entry which is preliminary data.</text>
</comment>